<dbReference type="SUPFAM" id="SSF52540">
    <property type="entry name" value="P-loop containing nucleoside triphosphate hydrolases"/>
    <property type="match status" value="1"/>
</dbReference>
<organism evidence="3 4">
    <name type="scientific">Evansella alkalicola</name>
    <dbReference type="NCBI Taxonomy" id="745819"/>
    <lineage>
        <taxon>Bacteria</taxon>
        <taxon>Bacillati</taxon>
        <taxon>Bacillota</taxon>
        <taxon>Bacilli</taxon>
        <taxon>Bacillales</taxon>
        <taxon>Bacillaceae</taxon>
        <taxon>Evansella</taxon>
    </lineage>
</organism>
<feature type="coiled-coil region" evidence="1">
    <location>
        <begin position="839"/>
        <end position="896"/>
    </location>
</feature>
<dbReference type="Gene3D" id="3.40.1140.10">
    <property type="match status" value="1"/>
</dbReference>
<protein>
    <submittedName>
        <fullName evidence="3">ATPase</fullName>
    </submittedName>
</protein>
<feature type="compositionally biased region" description="Polar residues" evidence="2">
    <location>
        <begin position="1103"/>
        <end position="1118"/>
    </location>
</feature>
<dbReference type="Gene3D" id="3.40.50.300">
    <property type="entry name" value="P-loop containing nucleotide triphosphate hydrolases"/>
    <property type="match status" value="1"/>
</dbReference>
<dbReference type="EMBL" id="JAHQCR010000070">
    <property type="protein sequence ID" value="MBU9723151.1"/>
    <property type="molecule type" value="Genomic_DNA"/>
</dbReference>
<accession>A0ABS6JYI5</accession>
<evidence type="ECO:0000313" key="4">
    <source>
        <dbReference type="Proteomes" id="UP000790580"/>
    </source>
</evidence>
<comment type="caution">
    <text evidence="3">The sequence shown here is derived from an EMBL/GenBank/DDBJ whole genome shotgun (WGS) entry which is preliminary data.</text>
</comment>
<gene>
    <name evidence="3" type="ORF">KS407_17160</name>
</gene>
<dbReference type="RefSeq" id="WP_176371485.1">
    <property type="nucleotide sequence ID" value="NZ_JAHQCR010000070.1"/>
</dbReference>
<proteinExistence type="predicted"/>
<keyword evidence="1" id="KW-0175">Coiled coil</keyword>
<name>A0ABS6JYI5_9BACI</name>
<dbReference type="PANTHER" id="PTHR32182">
    <property type="entry name" value="DNA REPLICATION AND REPAIR PROTEIN RECF"/>
    <property type="match status" value="1"/>
</dbReference>
<evidence type="ECO:0000256" key="2">
    <source>
        <dbReference type="SAM" id="MobiDB-lite"/>
    </source>
</evidence>
<dbReference type="Proteomes" id="UP000790580">
    <property type="component" value="Unassembled WGS sequence"/>
</dbReference>
<feature type="coiled-coil region" evidence="1">
    <location>
        <begin position="244"/>
        <end position="365"/>
    </location>
</feature>
<evidence type="ECO:0000256" key="1">
    <source>
        <dbReference type="SAM" id="Coils"/>
    </source>
</evidence>
<keyword evidence="4" id="KW-1185">Reference proteome</keyword>
<sequence length="1118" mass="133179">MKWMKKLKLINWHYFKDEEIPFGRQTMITGRNAAGKSTIIDALQVLFIANLKMIRFNSSAHDDAKRSLISYLRGKIGSDDQRYVREGDFTTYLMAEFFDEKKFDYFVVGVVIDVYRDDTYDQEYFIINDCNLKDIEYVKETGQLKNRDEFHRYVNNLKKRSVQERTKEAYQKALLNRMGQVNHRFFSSFSKALSFKPIQNVRDFVYDYILDKKELQLDIMKENFEVHQRYKRELEDLSLRQGRLKEIKDTFTQYKKLLDIVEQQEYVIRQLKHDKQHEENVGLKNQLKGIADKVNELTDDKNLAVEQHEEAKHKKIDAFQKWQNNQEKKREEELHNKIKNTSEELQNNKEKLDQLVNHLHKEKNMIKDLIILPNNEYWKWQSDERSYLNEGIQLIDSIIDRLETLTAKTIYENDKHLNRFGEELSKLYNRFVISKSDTEKKIKELKDRRAELIKEIKDLENKKRIYPPSINKLKELLKRELNGKSNVWIFCEEMEILNEEWRNAIEGYLHTQKFDLLVEPDYFEQALSIYEKEKWNLNLEGVGLVNTNKERKYLGSLKQGSLAEVLETTNPVIQARTEHLLGRVMKAKSEKELSQHNAAITSSCMLYQNLVARQIKKERYQIPYIGSKAILKQLELKKEELRRTDQNIQEAEGLNDLFSKWVVLLTEKRSHYNRLNKDIEIPATIEILVETLEKLKIELSQLDLSGIKKLEEDYYYWKGREEKLEKRVRELIGDIKEKNIHFNSLKERLEHYETELEGLIQQLAEWRNEHSEEMFNLAEERLKEAEKQDLPLGKKIDNWINNQKGNRTQADNKFKDLRNHRHDYNVKHNFNGDEETTHNNEYQQLLEQIDIDIDSYQEKLKEALRQSEEEFKSHFIYKMKEAIEGAKRQFQQLNDALKRFPFHQENYQFDSRPSEKYKRFYEIIMDPQVVEKGSLFDIPDDAKDQSLHELFEILIKGEVGDQEEFSDYRRYLDFDIIITTTNSRIRFSQVLKEKSGGETQTPFYIAILSSFNQLYSSDKTMRLVVFDEAFNKMDEERIQTSLRLIKNMNFQLIAAVPDEKLSNMATEVSTIIVVHREGYECFTDMIDREVIGSEGIDERPRENQTVSEQNSLFASEEV</sequence>
<dbReference type="InterPro" id="IPR027417">
    <property type="entry name" value="P-loop_NTPase"/>
</dbReference>
<dbReference type="Pfam" id="PF13558">
    <property type="entry name" value="SbcC_Walker_B"/>
    <property type="match status" value="1"/>
</dbReference>
<dbReference type="Pfam" id="PF13555">
    <property type="entry name" value="AAA_29"/>
    <property type="match status" value="1"/>
</dbReference>
<feature type="coiled-coil region" evidence="1">
    <location>
        <begin position="735"/>
        <end position="788"/>
    </location>
</feature>
<evidence type="ECO:0000313" key="3">
    <source>
        <dbReference type="EMBL" id="MBU9723151.1"/>
    </source>
</evidence>
<feature type="coiled-coil region" evidence="1">
    <location>
        <begin position="435"/>
        <end position="462"/>
    </location>
</feature>
<dbReference type="PANTHER" id="PTHR32182:SF0">
    <property type="entry name" value="DNA REPLICATION AND REPAIR PROTEIN RECF"/>
    <property type="match status" value="1"/>
</dbReference>
<feature type="region of interest" description="Disordered" evidence="2">
    <location>
        <begin position="1094"/>
        <end position="1118"/>
    </location>
</feature>
<reference evidence="3 4" key="1">
    <citation type="submission" date="2021-06" db="EMBL/GenBank/DDBJ databases">
        <title>Bacillus sp. RD4P76, an endophyte from a halophyte.</title>
        <authorList>
            <person name="Sun J.-Q."/>
        </authorList>
    </citation>
    <scope>NUCLEOTIDE SEQUENCE [LARGE SCALE GENOMIC DNA]</scope>
    <source>
        <strain evidence="3 4">JCM 17098</strain>
    </source>
</reference>